<comment type="caution">
    <text evidence="2">The sequence shown here is derived from an EMBL/GenBank/DDBJ whole genome shotgun (WGS) entry which is preliminary data.</text>
</comment>
<evidence type="ECO:0000313" key="3">
    <source>
        <dbReference type="Proteomes" id="UP000572635"/>
    </source>
</evidence>
<dbReference type="RefSeq" id="WP_184399667.1">
    <property type="nucleotide sequence ID" value="NZ_BAAAJD010000109.1"/>
</dbReference>
<evidence type="ECO:0000313" key="2">
    <source>
        <dbReference type="EMBL" id="MBB5436271.1"/>
    </source>
</evidence>
<evidence type="ECO:0000256" key="1">
    <source>
        <dbReference type="SAM" id="Phobius"/>
    </source>
</evidence>
<keyword evidence="1" id="KW-0812">Transmembrane</keyword>
<gene>
    <name evidence="2" type="ORF">HDA36_006419</name>
</gene>
<feature type="transmembrane region" description="Helical" evidence="1">
    <location>
        <begin position="54"/>
        <end position="72"/>
    </location>
</feature>
<dbReference type="EMBL" id="JACHDB010000002">
    <property type="protein sequence ID" value="MBB5436271.1"/>
    <property type="molecule type" value="Genomic_DNA"/>
</dbReference>
<organism evidence="2 3">
    <name type="scientific">Nocardiopsis composta</name>
    <dbReference type="NCBI Taxonomy" id="157465"/>
    <lineage>
        <taxon>Bacteria</taxon>
        <taxon>Bacillati</taxon>
        <taxon>Actinomycetota</taxon>
        <taxon>Actinomycetes</taxon>
        <taxon>Streptosporangiales</taxon>
        <taxon>Nocardiopsidaceae</taxon>
        <taxon>Nocardiopsis</taxon>
    </lineage>
</organism>
<name>A0A7W8VH53_9ACTN</name>
<keyword evidence="3" id="KW-1185">Reference proteome</keyword>
<protein>
    <submittedName>
        <fullName evidence="2">Uncharacterized protein</fullName>
    </submittedName>
</protein>
<sequence>MARHAEPPPPRARGAAAVGQWVLLVVFGLIALFFGLLSAATVVLALQDSGFDRYWFPTALALGLSLLFGTLARNRVYRLIGKGVPTGSGGGTYV</sequence>
<proteinExistence type="predicted"/>
<keyword evidence="1" id="KW-0472">Membrane</keyword>
<dbReference type="Proteomes" id="UP000572635">
    <property type="component" value="Unassembled WGS sequence"/>
</dbReference>
<reference evidence="2 3" key="1">
    <citation type="submission" date="2020-08" db="EMBL/GenBank/DDBJ databases">
        <title>Sequencing the genomes of 1000 actinobacteria strains.</title>
        <authorList>
            <person name="Klenk H.-P."/>
        </authorList>
    </citation>
    <scope>NUCLEOTIDE SEQUENCE [LARGE SCALE GENOMIC DNA]</scope>
    <source>
        <strain evidence="2 3">DSM 44551</strain>
    </source>
</reference>
<feature type="transmembrane region" description="Helical" evidence="1">
    <location>
        <begin position="21"/>
        <end position="42"/>
    </location>
</feature>
<dbReference type="AlphaFoldDB" id="A0A7W8VH53"/>
<keyword evidence="1" id="KW-1133">Transmembrane helix</keyword>
<accession>A0A7W8VH53</accession>